<evidence type="ECO:0000259" key="1">
    <source>
        <dbReference type="Pfam" id="PF22599"/>
    </source>
</evidence>
<dbReference type="Gene3D" id="3.30.70.3400">
    <property type="match status" value="1"/>
</dbReference>
<reference evidence="2" key="1">
    <citation type="submission" date="2022-01" db="EMBL/GenBank/DDBJ databases">
        <title>Genome-Based Taxonomic Classification of the Phylum Actinobacteria.</title>
        <authorList>
            <person name="Gao Y."/>
        </authorList>
    </citation>
    <scope>NUCLEOTIDE SEQUENCE</scope>
    <source>
        <strain evidence="2">KLBMP 8922</strain>
    </source>
</reference>
<comment type="caution">
    <text evidence="2">The sequence shown here is derived from an EMBL/GenBank/DDBJ whole genome shotgun (WGS) entry which is preliminary data.</text>
</comment>
<organism evidence="2 3">
    <name type="scientific">Yinghuangia soli</name>
    <dbReference type="NCBI Taxonomy" id="2908204"/>
    <lineage>
        <taxon>Bacteria</taxon>
        <taxon>Bacillati</taxon>
        <taxon>Actinomycetota</taxon>
        <taxon>Actinomycetes</taxon>
        <taxon>Kitasatosporales</taxon>
        <taxon>Streptomycetaceae</taxon>
        <taxon>Yinghuangia</taxon>
    </lineage>
</organism>
<accession>A0AA41Q8D6</accession>
<dbReference type="Pfam" id="PF22599">
    <property type="entry name" value="SecDF_P1_head"/>
    <property type="match status" value="1"/>
</dbReference>
<protein>
    <recommendedName>
        <fullName evidence="1">SecDF P1 head subdomain domain-containing protein</fullName>
    </recommendedName>
</protein>
<evidence type="ECO:0000313" key="2">
    <source>
        <dbReference type="EMBL" id="MCF2532611.1"/>
    </source>
</evidence>
<keyword evidence="3" id="KW-1185">Reference proteome</keyword>
<dbReference type="Proteomes" id="UP001165378">
    <property type="component" value="Unassembled WGS sequence"/>
</dbReference>
<proteinExistence type="predicted"/>
<dbReference type="AlphaFoldDB" id="A0AA41Q8D6"/>
<feature type="domain" description="SecDF P1 head subdomain" evidence="1">
    <location>
        <begin position="167"/>
        <end position="277"/>
    </location>
</feature>
<dbReference type="Gene3D" id="3.30.1360.200">
    <property type="match status" value="1"/>
</dbReference>
<name>A0AA41Q8D6_9ACTN</name>
<dbReference type="EMBL" id="JAKFHA010000036">
    <property type="protein sequence ID" value="MCF2532611.1"/>
    <property type="molecule type" value="Genomic_DNA"/>
</dbReference>
<dbReference type="InterPro" id="IPR054384">
    <property type="entry name" value="SecDF_P1_head"/>
</dbReference>
<gene>
    <name evidence="2" type="ORF">LZ495_36120</name>
</gene>
<dbReference type="RefSeq" id="WP_235057385.1">
    <property type="nucleotide sequence ID" value="NZ_JAKFHA010000036.1"/>
</dbReference>
<sequence>MMRQALAAVAIGALLLATGCSDRRERRDEPPPIPSGLDLADVVLTPAVPLTDAQLQHAATVVERRAEALGIRVEQAAPRDGTVALRLSVRGLGETAEDRVRQLGRQATLTIRPVLALAGLPSGAVYQGRVPPELAAEFAAVDCSRIGDLPPDPADRPVVVCDADGNWKYVLGPAAVDGDDVDRSWSSYSEHSSAGGWQVVLVFTEEGQAAFRELLHRPPDENDNLRTIAFVVRGTVVSAPSVVDRTDLEIRPTIYANITERTADELAGVIDAGPLPATFTVTSYVHVN</sequence>
<dbReference type="PROSITE" id="PS51257">
    <property type="entry name" value="PROKAR_LIPOPROTEIN"/>
    <property type="match status" value="1"/>
</dbReference>
<evidence type="ECO:0000313" key="3">
    <source>
        <dbReference type="Proteomes" id="UP001165378"/>
    </source>
</evidence>